<sequence>MLLFIFVVLGFIAIPTAGYAWGPLTHMYLGNEVLSFPYLLPPAIYVIIKKFKEDFLYGNIIADVVLGKKYLPQNGSSHSWEFGFAILDNAHNNQQKAFSYGYLCHLAADTVCHEILTKEKKNIEHTMYEIKADSLINKKYWLQAVAIKRSVQKRNDEFLENSICNTFFSYKANKRIFKSLVFMSLFTSMSFVNLFEKSFFVSCSPPTAAIKDLTDTSLKRIVDVIANGRDSSVTNYRPAGEIVHGSIYKKFFQNDSHH</sequence>
<feature type="domain" description="Phospholipase C/D" evidence="1">
    <location>
        <begin position="25"/>
        <end position="173"/>
    </location>
</feature>
<name>A0ABR5SJB5_9BACT</name>
<proteinExistence type="predicted"/>
<organism evidence="2 3">
    <name type="scientific">Candidatus Magnetominusculus xianensis</name>
    <dbReference type="NCBI Taxonomy" id="1748249"/>
    <lineage>
        <taxon>Bacteria</taxon>
        <taxon>Pseudomonadati</taxon>
        <taxon>Nitrospirota</taxon>
        <taxon>Nitrospiria</taxon>
        <taxon>Nitrospirales</taxon>
        <taxon>Nitrospiraceae</taxon>
        <taxon>Candidatus Magnetominusculus</taxon>
    </lineage>
</organism>
<dbReference type="RefSeq" id="WP_085051123.1">
    <property type="nucleotide sequence ID" value="NZ_LNQR01000023.1"/>
</dbReference>
<dbReference type="Proteomes" id="UP000060487">
    <property type="component" value="Unassembled WGS sequence"/>
</dbReference>
<comment type="caution">
    <text evidence="2">The sequence shown here is derived from an EMBL/GenBank/DDBJ whole genome shotgun (WGS) entry which is preliminary data.</text>
</comment>
<gene>
    <name evidence="2" type="ORF">ASN18_0594</name>
</gene>
<evidence type="ECO:0000313" key="3">
    <source>
        <dbReference type="Proteomes" id="UP000060487"/>
    </source>
</evidence>
<keyword evidence="3" id="KW-1185">Reference proteome</keyword>
<protein>
    <recommendedName>
        <fullName evidence="1">Phospholipase C/D domain-containing protein</fullName>
    </recommendedName>
</protein>
<dbReference type="InterPro" id="IPR029002">
    <property type="entry name" value="PLPC/GPLD1"/>
</dbReference>
<accession>A0ABR5SJB5</accession>
<dbReference type="EMBL" id="LNQR01000023">
    <property type="protein sequence ID" value="KWT92041.1"/>
    <property type="molecule type" value="Genomic_DNA"/>
</dbReference>
<evidence type="ECO:0000313" key="2">
    <source>
        <dbReference type="EMBL" id="KWT92041.1"/>
    </source>
</evidence>
<dbReference type="Pfam" id="PF00882">
    <property type="entry name" value="Zn_dep_PLPC"/>
    <property type="match status" value="1"/>
</dbReference>
<evidence type="ECO:0000259" key="1">
    <source>
        <dbReference type="Pfam" id="PF00882"/>
    </source>
</evidence>
<reference evidence="2 3" key="1">
    <citation type="submission" date="2015-11" db="EMBL/GenBank/DDBJ databases">
        <authorList>
            <person name="Lin W."/>
        </authorList>
    </citation>
    <scope>NUCLEOTIDE SEQUENCE [LARGE SCALE GENOMIC DNA]</scope>
    <source>
        <strain evidence="2 3">HCH-1</strain>
    </source>
</reference>